<evidence type="ECO:0000313" key="3">
    <source>
        <dbReference type="EMBL" id="KAF0973192.1"/>
    </source>
</evidence>
<dbReference type="OrthoDB" id="10527557at2759"/>
<dbReference type="VEuPathDB" id="AmoebaDB:NF0033610"/>
<protein>
    <recommendedName>
        <fullName evidence="2">TNF receptor-associated factor 6 zinc finger 2 domain-containing protein</fullName>
    </recommendedName>
</protein>
<dbReference type="AlphaFoldDB" id="A0A6A5BEF9"/>
<organism evidence="3 4">
    <name type="scientific">Naegleria fowleri</name>
    <name type="common">Brain eating amoeba</name>
    <dbReference type="NCBI Taxonomy" id="5763"/>
    <lineage>
        <taxon>Eukaryota</taxon>
        <taxon>Discoba</taxon>
        <taxon>Heterolobosea</taxon>
        <taxon>Tetramitia</taxon>
        <taxon>Eutetramitia</taxon>
        <taxon>Vahlkampfiidae</taxon>
        <taxon>Naegleria</taxon>
    </lineage>
</organism>
<feature type="compositionally biased region" description="Basic residues" evidence="1">
    <location>
        <begin position="168"/>
        <end position="186"/>
    </location>
</feature>
<dbReference type="Pfam" id="PF18048">
    <property type="entry name" value="TRAF6_Z2"/>
    <property type="match status" value="1"/>
</dbReference>
<feature type="domain" description="TNF receptor-associated factor 6 zinc finger 2" evidence="2">
    <location>
        <begin position="255"/>
        <end position="274"/>
    </location>
</feature>
<dbReference type="EMBL" id="VFQX01000061">
    <property type="protein sequence ID" value="KAF0973192.1"/>
    <property type="molecule type" value="Genomic_DNA"/>
</dbReference>
<dbReference type="VEuPathDB" id="AmoebaDB:NfTy_093590"/>
<dbReference type="VEuPathDB" id="AmoebaDB:FDP41_008399"/>
<reference evidence="3 4" key="1">
    <citation type="journal article" date="2019" name="Sci. Rep.">
        <title>Nanopore sequencing improves the draft genome of the human pathogenic amoeba Naegleria fowleri.</title>
        <authorList>
            <person name="Liechti N."/>
            <person name="Schurch N."/>
            <person name="Bruggmann R."/>
            <person name="Wittwer M."/>
        </authorList>
    </citation>
    <scope>NUCLEOTIDE SEQUENCE [LARGE SCALE GENOMIC DNA]</scope>
    <source>
        <strain evidence="3 4">ATCC 30894</strain>
    </source>
</reference>
<feature type="compositionally biased region" description="Basic and acidic residues" evidence="1">
    <location>
        <begin position="120"/>
        <end position="138"/>
    </location>
</feature>
<feature type="region of interest" description="Disordered" evidence="1">
    <location>
        <begin position="120"/>
        <end position="240"/>
    </location>
</feature>
<dbReference type="GeneID" id="68115617"/>
<feature type="compositionally biased region" description="Basic and acidic residues" evidence="1">
    <location>
        <begin position="198"/>
        <end position="231"/>
    </location>
</feature>
<comment type="caution">
    <text evidence="3">The sequence shown here is derived from an EMBL/GenBank/DDBJ whole genome shotgun (WGS) entry which is preliminary data.</text>
</comment>
<sequence>MSQNRRTRSSPLSKLNSLFNDLYSKHAKHIIHNVLKASDMEQFKSLERKLENSTYTKRKEFLKDLEKALESVPIHHLTTITIINSRKKTCKLNESFNGDEVIGKINDDLQMMESHVRLLEESISPKESSQDTIDRFESMSECSQIANSQNEDDPNRTPNKNHATESNKRKKKSKKQKNKTRRKKKKTESSDPVPPNLEEDRNDVIPVVDDMHSEQETYPQEKENVESKEEPSTCSSSTTRRRIGFSPTVVFYEDLVECPLCQRKFTKYQIKIHMEKMHYDKDKTLQKRKAKLTKSIIEQVKASEMRKKLQGILYK</sequence>
<evidence type="ECO:0000259" key="2">
    <source>
        <dbReference type="Pfam" id="PF18048"/>
    </source>
</evidence>
<evidence type="ECO:0000256" key="1">
    <source>
        <dbReference type="SAM" id="MobiDB-lite"/>
    </source>
</evidence>
<dbReference type="Proteomes" id="UP000444721">
    <property type="component" value="Unassembled WGS sequence"/>
</dbReference>
<accession>A0A6A5BEF9</accession>
<feature type="compositionally biased region" description="Polar residues" evidence="1">
    <location>
        <begin position="140"/>
        <end position="149"/>
    </location>
</feature>
<dbReference type="RefSeq" id="XP_044557905.1">
    <property type="nucleotide sequence ID" value="XM_044712247.1"/>
</dbReference>
<gene>
    <name evidence="3" type="ORF">FDP41_008399</name>
</gene>
<dbReference type="InterPro" id="IPR041310">
    <property type="entry name" value="TRAF6_Z2"/>
</dbReference>
<name>A0A6A5BEF9_NAEFO</name>
<evidence type="ECO:0000313" key="4">
    <source>
        <dbReference type="Proteomes" id="UP000444721"/>
    </source>
</evidence>
<keyword evidence="4" id="KW-1185">Reference proteome</keyword>
<proteinExistence type="predicted"/>